<dbReference type="PANTHER" id="PTHR46637:SF1">
    <property type="entry name" value="BLL5188 PROTEIN"/>
    <property type="match status" value="1"/>
</dbReference>
<sequence>MLSGILHVLRNRPGWQDAPSIHRPHKTPCNRFARWPRLGVFARIVRDLARPGPAGDTPMIDGTRLRARHTAASPRKGGSARVRPAARKEARTPVCTWSGTARGGHSPSSSRPAG</sequence>
<evidence type="ECO:0008006" key="4">
    <source>
        <dbReference type="Google" id="ProtNLM"/>
    </source>
</evidence>
<comment type="caution">
    <text evidence="2">The sequence shown here is derived from an EMBL/GenBank/DDBJ whole genome shotgun (WGS) entry which is preliminary data.</text>
</comment>
<keyword evidence="3" id="KW-1185">Reference proteome</keyword>
<dbReference type="EMBL" id="JBHSNA010000001">
    <property type="protein sequence ID" value="MFC5564924.1"/>
    <property type="molecule type" value="Genomic_DNA"/>
</dbReference>
<evidence type="ECO:0000256" key="1">
    <source>
        <dbReference type="SAM" id="MobiDB-lite"/>
    </source>
</evidence>
<protein>
    <recommendedName>
        <fullName evidence="4">Transposase</fullName>
    </recommendedName>
</protein>
<dbReference type="RefSeq" id="WP_209837219.1">
    <property type="nucleotide sequence ID" value="NZ_JAGGJP010000001.1"/>
</dbReference>
<dbReference type="PANTHER" id="PTHR46637">
    <property type="entry name" value="TIS1421-TRANSPOSASE PROTEIN A"/>
    <property type="match status" value="1"/>
</dbReference>
<evidence type="ECO:0000313" key="3">
    <source>
        <dbReference type="Proteomes" id="UP001596056"/>
    </source>
</evidence>
<accession>A0ABW0S7F0</accession>
<organism evidence="2 3">
    <name type="scientific">Rubellimicrobium aerolatum</name>
    <dbReference type="NCBI Taxonomy" id="490979"/>
    <lineage>
        <taxon>Bacteria</taxon>
        <taxon>Pseudomonadati</taxon>
        <taxon>Pseudomonadota</taxon>
        <taxon>Alphaproteobacteria</taxon>
        <taxon>Rhodobacterales</taxon>
        <taxon>Roseobacteraceae</taxon>
        <taxon>Rubellimicrobium</taxon>
    </lineage>
</organism>
<evidence type="ECO:0000313" key="2">
    <source>
        <dbReference type="EMBL" id="MFC5564924.1"/>
    </source>
</evidence>
<dbReference type="Proteomes" id="UP001596056">
    <property type="component" value="Unassembled WGS sequence"/>
</dbReference>
<reference evidence="3" key="1">
    <citation type="journal article" date="2019" name="Int. J. Syst. Evol. Microbiol.">
        <title>The Global Catalogue of Microorganisms (GCM) 10K type strain sequencing project: providing services to taxonomists for standard genome sequencing and annotation.</title>
        <authorList>
            <consortium name="The Broad Institute Genomics Platform"/>
            <consortium name="The Broad Institute Genome Sequencing Center for Infectious Disease"/>
            <person name="Wu L."/>
            <person name="Ma J."/>
        </authorList>
    </citation>
    <scope>NUCLEOTIDE SEQUENCE [LARGE SCALE GENOMIC DNA]</scope>
    <source>
        <strain evidence="3">KACC 11588</strain>
    </source>
</reference>
<gene>
    <name evidence="2" type="ORF">ACFPOC_00625</name>
</gene>
<feature type="region of interest" description="Disordered" evidence="1">
    <location>
        <begin position="49"/>
        <end position="114"/>
    </location>
</feature>
<name>A0ABW0S7F0_9RHOB</name>
<dbReference type="InterPro" id="IPR052909">
    <property type="entry name" value="Transposase_6_like"/>
</dbReference>
<proteinExistence type="predicted"/>